<feature type="signal peptide" evidence="1">
    <location>
        <begin position="1"/>
        <end position="31"/>
    </location>
</feature>
<evidence type="ECO:0000313" key="2">
    <source>
        <dbReference type="EMBL" id="GIF01075.1"/>
    </source>
</evidence>
<reference evidence="2" key="1">
    <citation type="submission" date="2021-01" db="EMBL/GenBank/DDBJ databases">
        <title>Whole genome shotgun sequence of Actinoplanes rishiriensis NBRC 108556.</title>
        <authorList>
            <person name="Komaki H."/>
            <person name="Tamura T."/>
        </authorList>
    </citation>
    <scope>NUCLEOTIDE SEQUENCE</scope>
    <source>
        <strain evidence="2">NBRC 108556</strain>
    </source>
</reference>
<keyword evidence="1" id="KW-0732">Signal</keyword>
<feature type="chain" id="PRO_5036804440" description="BNR repeat-containing family member" evidence="1">
    <location>
        <begin position="32"/>
        <end position="457"/>
    </location>
</feature>
<dbReference type="Proteomes" id="UP000636960">
    <property type="component" value="Unassembled WGS sequence"/>
</dbReference>
<evidence type="ECO:0000256" key="1">
    <source>
        <dbReference type="SAM" id="SignalP"/>
    </source>
</evidence>
<evidence type="ECO:0008006" key="4">
    <source>
        <dbReference type="Google" id="ProtNLM"/>
    </source>
</evidence>
<organism evidence="2 3">
    <name type="scientific">Paractinoplanes rishiriensis</name>
    <dbReference type="NCBI Taxonomy" id="1050105"/>
    <lineage>
        <taxon>Bacteria</taxon>
        <taxon>Bacillati</taxon>
        <taxon>Actinomycetota</taxon>
        <taxon>Actinomycetes</taxon>
        <taxon>Micromonosporales</taxon>
        <taxon>Micromonosporaceae</taxon>
        <taxon>Paractinoplanes</taxon>
    </lineage>
</organism>
<dbReference type="Pfam" id="PF15892">
    <property type="entry name" value="BNR_4"/>
    <property type="match status" value="1"/>
</dbReference>
<sequence>MKRFTTVLAGAMVLVTANVVAVLSGPTAAAAAPTVSAASTTTLTSSGRTAVSYSGLMNGESFQQDGITTFNGWQYTAFWDETGYANISRRQSATGAWQNVRLTDYRTTSTDSHNVICIGISPQDGSIHLAFDMHSDRLKYRRSGTGLATSPAGANWSAASFGAVQNSLAGTAMATVTYPQFFAAPDGTLQMAIRTGVSGNGDEVLYEYNSGSWSYVGEFIDGTSFDNNPYLFGIEYDREGLLHATWTVRETSNGSTNHDLFYAYSRDKGRSWRNNAGTVVATAGSNPLDSNATDLRVWPNSQNRGLMNQESQVVDAAGVVHVLQSHLQANTPSITDFNTARNTAVLVHYWRDKASKVWNQRYLGYTEGLSRGDIAVDSSDNLYIVSGHSGTNVLQIATASKASGWSDWTVRNRSAANYMSDPLIDHNLLKSQNVLSIFAPRRGGSVIEVQNWNTGGR</sequence>
<gene>
    <name evidence="2" type="ORF">Ari01nite_85390</name>
</gene>
<name>A0A919K9E7_9ACTN</name>
<comment type="caution">
    <text evidence="2">The sequence shown here is derived from an EMBL/GenBank/DDBJ whole genome shotgun (WGS) entry which is preliminary data.</text>
</comment>
<dbReference type="AlphaFoldDB" id="A0A919K9E7"/>
<keyword evidence="3" id="KW-1185">Reference proteome</keyword>
<dbReference type="EMBL" id="BOMV01000097">
    <property type="protein sequence ID" value="GIF01075.1"/>
    <property type="molecule type" value="Genomic_DNA"/>
</dbReference>
<dbReference type="RefSeq" id="WP_203789503.1">
    <property type="nucleotide sequence ID" value="NZ_BOMV01000097.1"/>
</dbReference>
<proteinExistence type="predicted"/>
<accession>A0A919K9E7</accession>
<protein>
    <recommendedName>
        <fullName evidence="4">BNR repeat-containing family member</fullName>
    </recommendedName>
</protein>
<dbReference type="SUPFAM" id="SSF110296">
    <property type="entry name" value="Oligoxyloglucan reducing end-specific cellobiohydrolase"/>
    <property type="match status" value="1"/>
</dbReference>
<evidence type="ECO:0000313" key="3">
    <source>
        <dbReference type="Proteomes" id="UP000636960"/>
    </source>
</evidence>